<keyword evidence="3" id="KW-1185">Reference proteome</keyword>
<dbReference type="AlphaFoldDB" id="A0AAD9GG70"/>
<evidence type="ECO:0000313" key="2">
    <source>
        <dbReference type="EMBL" id="KAK1937800.1"/>
    </source>
</evidence>
<evidence type="ECO:0000256" key="1">
    <source>
        <dbReference type="SAM" id="SignalP"/>
    </source>
</evidence>
<feature type="chain" id="PRO_5042051376" description="RxLR effector protein" evidence="1">
    <location>
        <begin position="20"/>
        <end position="147"/>
    </location>
</feature>
<reference evidence="2" key="1">
    <citation type="submission" date="2023-08" db="EMBL/GenBank/DDBJ databases">
        <title>Reference Genome Resource for the Citrus Pathogen Phytophthora citrophthora.</title>
        <authorList>
            <person name="Moller H."/>
            <person name="Coetzee B."/>
            <person name="Rose L.J."/>
            <person name="Van Niekerk J.M."/>
        </authorList>
    </citation>
    <scope>NUCLEOTIDE SEQUENCE</scope>
    <source>
        <strain evidence="2">STE-U-9442</strain>
    </source>
</reference>
<feature type="signal peptide" evidence="1">
    <location>
        <begin position="1"/>
        <end position="19"/>
    </location>
</feature>
<name>A0AAD9GG70_9STRA</name>
<evidence type="ECO:0008006" key="4">
    <source>
        <dbReference type="Google" id="ProtNLM"/>
    </source>
</evidence>
<dbReference type="EMBL" id="JASMQC010000019">
    <property type="protein sequence ID" value="KAK1937800.1"/>
    <property type="molecule type" value="Genomic_DNA"/>
</dbReference>
<proteinExistence type="predicted"/>
<accession>A0AAD9GG70</accession>
<dbReference type="Proteomes" id="UP001259832">
    <property type="component" value="Unassembled WGS sequence"/>
</dbReference>
<sequence length="147" mass="16800">MRASIVLFLAITLIAVVSGSSVNLRASHQIQSGDVVKDKTSGRELATAKVDEERLNFDFVKKLASKVKGDSLKSYAKKQSRYVYSTRIFDDLLQKFPNPDALHKTLKLDISKNRSSKYGVPTWRSRLHQNFRLTYLQKNPNWRSVLD</sequence>
<keyword evidence="1" id="KW-0732">Signal</keyword>
<evidence type="ECO:0000313" key="3">
    <source>
        <dbReference type="Proteomes" id="UP001259832"/>
    </source>
</evidence>
<gene>
    <name evidence="2" type="ORF">P3T76_009537</name>
</gene>
<comment type="caution">
    <text evidence="2">The sequence shown here is derived from an EMBL/GenBank/DDBJ whole genome shotgun (WGS) entry which is preliminary data.</text>
</comment>
<protein>
    <recommendedName>
        <fullName evidence="4">RxLR effector protein</fullName>
    </recommendedName>
</protein>
<organism evidence="2 3">
    <name type="scientific">Phytophthora citrophthora</name>
    <dbReference type="NCBI Taxonomy" id="4793"/>
    <lineage>
        <taxon>Eukaryota</taxon>
        <taxon>Sar</taxon>
        <taxon>Stramenopiles</taxon>
        <taxon>Oomycota</taxon>
        <taxon>Peronosporomycetes</taxon>
        <taxon>Peronosporales</taxon>
        <taxon>Peronosporaceae</taxon>
        <taxon>Phytophthora</taxon>
    </lineage>
</organism>